<evidence type="ECO:0000313" key="5">
    <source>
        <dbReference type="EMBL" id="MBB3018420.1"/>
    </source>
</evidence>
<evidence type="ECO:0000256" key="3">
    <source>
        <dbReference type="ARBA" id="ARBA00023163"/>
    </source>
</evidence>
<keyword evidence="3" id="KW-0804">Transcription</keyword>
<sequence>MASGSAARKPAPEPLVVLEEFLPYRLNVLAGLTSSALAQIYAERFGLSIPAWRVIVTLGQYECRTARDMAPDGVMHKSTVSRAVSALEKRGLVKRRPNLDDRREEWLALTPEGRAIYEAVAPEALAVGERLLSVLTPQEQQTLSALIDKLTRQARLLAPQDAEGEEA</sequence>
<dbReference type="AlphaFoldDB" id="A0A7W4VKI1"/>
<evidence type="ECO:0000256" key="2">
    <source>
        <dbReference type="ARBA" id="ARBA00023125"/>
    </source>
</evidence>
<dbReference type="PROSITE" id="PS01117">
    <property type="entry name" value="HTH_MARR_1"/>
    <property type="match status" value="1"/>
</dbReference>
<name>A0A7W4VKI1_9HYPH</name>
<dbReference type="GO" id="GO:0006950">
    <property type="term" value="P:response to stress"/>
    <property type="evidence" value="ECO:0007669"/>
    <property type="project" value="TreeGrafter"/>
</dbReference>
<organism evidence="5 6">
    <name type="scientific">Microvirga lupini</name>
    <dbReference type="NCBI Taxonomy" id="420324"/>
    <lineage>
        <taxon>Bacteria</taxon>
        <taxon>Pseudomonadati</taxon>
        <taxon>Pseudomonadota</taxon>
        <taxon>Alphaproteobacteria</taxon>
        <taxon>Hyphomicrobiales</taxon>
        <taxon>Methylobacteriaceae</taxon>
        <taxon>Microvirga</taxon>
    </lineage>
</organism>
<protein>
    <submittedName>
        <fullName evidence="5">DNA-binding MarR family transcriptional regulator</fullName>
    </submittedName>
</protein>
<keyword evidence="2 5" id="KW-0238">DNA-binding</keyword>
<dbReference type="InterPro" id="IPR039422">
    <property type="entry name" value="MarR/SlyA-like"/>
</dbReference>
<accession>A0A7W4VKI1</accession>
<dbReference type="InterPro" id="IPR036390">
    <property type="entry name" value="WH_DNA-bd_sf"/>
</dbReference>
<dbReference type="GO" id="GO:0003700">
    <property type="term" value="F:DNA-binding transcription factor activity"/>
    <property type="evidence" value="ECO:0007669"/>
    <property type="project" value="InterPro"/>
</dbReference>
<evidence type="ECO:0000313" key="6">
    <source>
        <dbReference type="Proteomes" id="UP000532010"/>
    </source>
</evidence>
<evidence type="ECO:0000256" key="1">
    <source>
        <dbReference type="ARBA" id="ARBA00023015"/>
    </source>
</evidence>
<comment type="caution">
    <text evidence="5">The sequence shown here is derived from an EMBL/GenBank/DDBJ whole genome shotgun (WGS) entry which is preliminary data.</text>
</comment>
<gene>
    <name evidence="5" type="ORF">FHR70_001474</name>
</gene>
<dbReference type="Proteomes" id="UP000532010">
    <property type="component" value="Unassembled WGS sequence"/>
</dbReference>
<dbReference type="EMBL" id="JACHWB010000002">
    <property type="protein sequence ID" value="MBB3018420.1"/>
    <property type="molecule type" value="Genomic_DNA"/>
</dbReference>
<dbReference type="PROSITE" id="PS50995">
    <property type="entry name" value="HTH_MARR_2"/>
    <property type="match status" value="1"/>
</dbReference>
<dbReference type="Gene3D" id="1.10.10.10">
    <property type="entry name" value="Winged helix-like DNA-binding domain superfamily/Winged helix DNA-binding domain"/>
    <property type="match status" value="1"/>
</dbReference>
<dbReference type="PANTHER" id="PTHR33164:SF57">
    <property type="entry name" value="MARR-FAMILY TRANSCRIPTIONAL REGULATOR"/>
    <property type="match status" value="1"/>
</dbReference>
<dbReference type="Pfam" id="PF01047">
    <property type="entry name" value="MarR"/>
    <property type="match status" value="1"/>
</dbReference>
<dbReference type="PANTHER" id="PTHR33164">
    <property type="entry name" value="TRANSCRIPTIONAL REGULATOR, MARR FAMILY"/>
    <property type="match status" value="1"/>
</dbReference>
<keyword evidence="1" id="KW-0805">Transcription regulation</keyword>
<dbReference type="SUPFAM" id="SSF46785">
    <property type="entry name" value="Winged helix' DNA-binding domain"/>
    <property type="match status" value="1"/>
</dbReference>
<proteinExistence type="predicted"/>
<feature type="domain" description="HTH marR-type" evidence="4">
    <location>
        <begin position="19"/>
        <end position="152"/>
    </location>
</feature>
<dbReference type="InterPro" id="IPR036388">
    <property type="entry name" value="WH-like_DNA-bd_sf"/>
</dbReference>
<reference evidence="5 6" key="1">
    <citation type="submission" date="2020-08" db="EMBL/GenBank/DDBJ databases">
        <title>The Agave Microbiome: Exploring the role of microbial communities in plant adaptations to desert environments.</title>
        <authorList>
            <person name="Partida-Martinez L.P."/>
        </authorList>
    </citation>
    <scope>NUCLEOTIDE SEQUENCE [LARGE SCALE GENOMIC DNA]</scope>
    <source>
        <strain evidence="5 6">AT3.9</strain>
    </source>
</reference>
<evidence type="ECO:0000259" key="4">
    <source>
        <dbReference type="PROSITE" id="PS50995"/>
    </source>
</evidence>
<dbReference type="InterPro" id="IPR023187">
    <property type="entry name" value="Tscrpt_reg_MarR-type_CS"/>
</dbReference>
<dbReference type="RefSeq" id="WP_183448659.1">
    <property type="nucleotide sequence ID" value="NZ_JACHWB010000002.1"/>
</dbReference>
<keyword evidence="6" id="KW-1185">Reference proteome</keyword>
<dbReference type="InterPro" id="IPR000835">
    <property type="entry name" value="HTH_MarR-typ"/>
</dbReference>
<dbReference type="GO" id="GO:0003677">
    <property type="term" value="F:DNA binding"/>
    <property type="evidence" value="ECO:0007669"/>
    <property type="project" value="UniProtKB-KW"/>
</dbReference>
<dbReference type="PRINTS" id="PR00598">
    <property type="entry name" value="HTHMARR"/>
</dbReference>
<dbReference type="SMART" id="SM00347">
    <property type="entry name" value="HTH_MARR"/>
    <property type="match status" value="1"/>
</dbReference>